<organism evidence="9 10">
    <name type="scientific">Corynebacterium meridianum</name>
    <dbReference type="NCBI Taxonomy" id="2765363"/>
    <lineage>
        <taxon>Bacteria</taxon>
        <taxon>Bacillati</taxon>
        <taxon>Actinomycetota</taxon>
        <taxon>Actinomycetes</taxon>
        <taxon>Mycobacteriales</taxon>
        <taxon>Corynebacteriaceae</taxon>
        <taxon>Corynebacterium</taxon>
    </lineage>
</organism>
<feature type="transmembrane region" description="Helical" evidence="8">
    <location>
        <begin position="31"/>
        <end position="53"/>
    </location>
</feature>
<sequence length="251" mass="25837">MSVLATVSITVIIVILGSCLQRISGMGFGLLVVPVLAILLGPADGVLVVNALAAVNAALTTWTVRHYVDWRKVRLLAIPLLLGAFPGVFLIRAINAAPLQIIVGALLLIALAVVLGGRRHIPHVSGNGSLFTAGVIGGFMNTLAGAAGPAITVYAQAARWEHQMLAATLQPLFVISGGLSFILKILLGASSVTAVPPVMWPVAFVGMLVGIFGGTMLSRFIPRETARRIALTVAGLGGITAIIQGVTSLGS</sequence>
<keyword evidence="5 8" id="KW-0812">Transmembrane</keyword>
<feature type="transmembrane region" description="Helical" evidence="8">
    <location>
        <begin position="229"/>
        <end position="249"/>
    </location>
</feature>
<evidence type="ECO:0000256" key="3">
    <source>
        <dbReference type="ARBA" id="ARBA00022448"/>
    </source>
</evidence>
<evidence type="ECO:0000256" key="7">
    <source>
        <dbReference type="ARBA" id="ARBA00023136"/>
    </source>
</evidence>
<comment type="caution">
    <text evidence="9">The sequence shown here is derived from an EMBL/GenBank/DDBJ whole genome shotgun (WGS) entry which is preliminary data.</text>
</comment>
<evidence type="ECO:0000256" key="2">
    <source>
        <dbReference type="ARBA" id="ARBA00009142"/>
    </source>
</evidence>
<evidence type="ECO:0000313" key="10">
    <source>
        <dbReference type="Proteomes" id="UP000645966"/>
    </source>
</evidence>
<gene>
    <name evidence="9" type="ORF">JDV75_00290</name>
</gene>
<evidence type="ECO:0000256" key="1">
    <source>
        <dbReference type="ARBA" id="ARBA00004651"/>
    </source>
</evidence>
<feature type="transmembrane region" description="Helical" evidence="8">
    <location>
        <begin position="73"/>
        <end position="91"/>
    </location>
</feature>
<accession>A0A934M9L8</accession>
<protein>
    <recommendedName>
        <fullName evidence="8">Probable membrane transporter protein</fullName>
    </recommendedName>
</protein>
<dbReference type="InterPro" id="IPR052017">
    <property type="entry name" value="TSUP"/>
</dbReference>
<dbReference type="Pfam" id="PF01925">
    <property type="entry name" value="TauE"/>
    <property type="match status" value="1"/>
</dbReference>
<dbReference type="PANTHER" id="PTHR30269">
    <property type="entry name" value="TRANSMEMBRANE PROTEIN YFCA"/>
    <property type="match status" value="1"/>
</dbReference>
<evidence type="ECO:0000256" key="8">
    <source>
        <dbReference type="RuleBase" id="RU363041"/>
    </source>
</evidence>
<dbReference type="PANTHER" id="PTHR30269:SF37">
    <property type="entry name" value="MEMBRANE TRANSPORTER PROTEIN"/>
    <property type="match status" value="1"/>
</dbReference>
<dbReference type="Proteomes" id="UP000645966">
    <property type="component" value="Unassembled WGS sequence"/>
</dbReference>
<feature type="transmembrane region" description="Helical" evidence="8">
    <location>
        <begin position="97"/>
        <end position="115"/>
    </location>
</feature>
<reference evidence="9" key="1">
    <citation type="submission" date="2020-12" db="EMBL/GenBank/DDBJ databases">
        <title>Genome public.</title>
        <authorList>
            <person name="Sun Q."/>
        </authorList>
    </citation>
    <scope>NUCLEOTIDE SEQUENCE</scope>
    <source>
        <strain evidence="9">CCM 8863</strain>
    </source>
</reference>
<evidence type="ECO:0000313" key="9">
    <source>
        <dbReference type="EMBL" id="MBI8988208.1"/>
    </source>
</evidence>
<keyword evidence="3" id="KW-0813">Transport</keyword>
<evidence type="ECO:0000256" key="4">
    <source>
        <dbReference type="ARBA" id="ARBA00022475"/>
    </source>
</evidence>
<comment type="similarity">
    <text evidence="2 8">Belongs to the 4-toluene sulfonate uptake permease (TSUP) (TC 2.A.102) family.</text>
</comment>
<feature type="transmembrane region" description="Helical" evidence="8">
    <location>
        <begin position="172"/>
        <end position="192"/>
    </location>
</feature>
<dbReference type="RefSeq" id="WP_198737273.1">
    <property type="nucleotide sequence ID" value="NZ_JAEIOS010000009.1"/>
</dbReference>
<dbReference type="InterPro" id="IPR002781">
    <property type="entry name" value="TM_pro_TauE-like"/>
</dbReference>
<feature type="transmembrane region" description="Helical" evidence="8">
    <location>
        <begin position="198"/>
        <end position="217"/>
    </location>
</feature>
<dbReference type="EMBL" id="JAEIOS010000009">
    <property type="protein sequence ID" value="MBI8988208.1"/>
    <property type="molecule type" value="Genomic_DNA"/>
</dbReference>
<keyword evidence="6 8" id="KW-1133">Transmembrane helix</keyword>
<keyword evidence="7 8" id="KW-0472">Membrane</keyword>
<keyword evidence="4 8" id="KW-1003">Cell membrane</keyword>
<comment type="subcellular location">
    <subcellularLocation>
        <location evidence="1 8">Cell membrane</location>
        <topology evidence="1 8">Multi-pass membrane protein</topology>
    </subcellularLocation>
</comment>
<evidence type="ECO:0000256" key="6">
    <source>
        <dbReference type="ARBA" id="ARBA00022989"/>
    </source>
</evidence>
<keyword evidence="10" id="KW-1185">Reference proteome</keyword>
<evidence type="ECO:0000256" key="5">
    <source>
        <dbReference type="ARBA" id="ARBA00022692"/>
    </source>
</evidence>
<dbReference type="AlphaFoldDB" id="A0A934M9L8"/>
<dbReference type="GO" id="GO:0005886">
    <property type="term" value="C:plasma membrane"/>
    <property type="evidence" value="ECO:0007669"/>
    <property type="project" value="UniProtKB-SubCell"/>
</dbReference>
<proteinExistence type="inferred from homology"/>
<name>A0A934M9L8_9CORY</name>